<evidence type="ECO:0000313" key="2">
    <source>
        <dbReference type="EMBL" id="KAF2264720.1"/>
    </source>
</evidence>
<accession>A0A9P4N0B1</accession>
<sequence length="103" mass="11315">MPNSGGKRKGGSQQKEEEDEDEDEDGREPELEEGESKDSVEFLGLGRSTSARGRGIINGFRSELGFDSDAPRKNCRSLEYRRGLEDSVLMAADNRDGDDMVSG</sequence>
<dbReference type="AlphaFoldDB" id="A0A9P4N0B1"/>
<name>A0A9P4N0B1_9PLEO</name>
<evidence type="ECO:0000256" key="1">
    <source>
        <dbReference type="SAM" id="MobiDB-lite"/>
    </source>
</evidence>
<feature type="compositionally biased region" description="Basic residues" evidence="1">
    <location>
        <begin position="1"/>
        <end position="10"/>
    </location>
</feature>
<dbReference type="EMBL" id="ML986614">
    <property type="protein sequence ID" value="KAF2264720.1"/>
    <property type="molecule type" value="Genomic_DNA"/>
</dbReference>
<evidence type="ECO:0000313" key="3">
    <source>
        <dbReference type="Proteomes" id="UP000800093"/>
    </source>
</evidence>
<organism evidence="2 3">
    <name type="scientific">Lojkania enalia</name>
    <dbReference type="NCBI Taxonomy" id="147567"/>
    <lineage>
        <taxon>Eukaryota</taxon>
        <taxon>Fungi</taxon>
        <taxon>Dikarya</taxon>
        <taxon>Ascomycota</taxon>
        <taxon>Pezizomycotina</taxon>
        <taxon>Dothideomycetes</taxon>
        <taxon>Pleosporomycetidae</taxon>
        <taxon>Pleosporales</taxon>
        <taxon>Pleosporales incertae sedis</taxon>
        <taxon>Lojkania</taxon>
    </lineage>
</organism>
<keyword evidence="3" id="KW-1185">Reference proteome</keyword>
<proteinExistence type="predicted"/>
<gene>
    <name evidence="2" type="ORF">CC78DRAFT_580245</name>
</gene>
<feature type="compositionally biased region" description="Acidic residues" evidence="1">
    <location>
        <begin position="16"/>
        <end position="33"/>
    </location>
</feature>
<feature type="region of interest" description="Disordered" evidence="1">
    <location>
        <begin position="1"/>
        <end position="73"/>
    </location>
</feature>
<protein>
    <submittedName>
        <fullName evidence="2">Uncharacterized protein</fullName>
    </submittedName>
</protein>
<dbReference type="Proteomes" id="UP000800093">
    <property type="component" value="Unassembled WGS sequence"/>
</dbReference>
<reference evidence="3" key="1">
    <citation type="journal article" date="2020" name="Stud. Mycol.">
        <title>101 Dothideomycetes genomes: A test case for predicting lifestyles and emergence of pathogens.</title>
        <authorList>
            <person name="Haridas S."/>
            <person name="Albert R."/>
            <person name="Binder M."/>
            <person name="Bloem J."/>
            <person name="LaButti K."/>
            <person name="Salamov A."/>
            <person name="Andreopoulos B."/>
            <person name="Baker S."/>
            <person name="Barry K."/>
            <person name="Bills G."/>
            <person name="Bluhm B."/>
            <person name="Cannon C."/>
            <person name="Castanera R."/>
            <person name="Culley D."/>
            <person name="Daum C."/>
            <person name="Ezra D."/>
            <person name="Gonzalez J."/>
            <person name="Henrissat B."/>
            <person name="Kuo A."/>
            <person name="Liang C."/>
            <person name="Lipzen A."/>
            <person name="Lutzoni F."/>
            <person name="Magnuson J."/>
            <person name="Mondo S."/>
            <person name="Nolan M."/>
            <person name="Ohm R."/>
            <person name="Pangilinan J."/>
            <person name="Park H.-J."/>
            <person name="Ramirez L."/>
            <person name="Alfaro M."/>
            <person name="Sun H."/>
            <person name="Tritt A."/>
            <person name="Yoshinaga Y."/>
            <person name="Zwiers L.-H."/>
            <person name="Turgeon B."/>
            <person name="Goodwin S."/>
            <person name="Spatafora J."/>
            <person name="Crous P."/>
            <person name="Grigoriev I."/>
        </authorList>
    </citation>
    <scope>NUCLEOTIDE SEQUENCE [LARGE SCALE GENOMIC DNA]</scope>
    <source>
        <strain evidence="3">CBS 304.66</strain>
    </source>
</reference>
<comment type="caution">
    <text evidence="2">The sequence shown here is derived from an EMBL/GenBank/DDBJ whole genome shotgun (WGS) entry which is preliminary data.</text>
</comment>